<reference evidence="3" key="1">
    <citation type="submission" date="2020-06" db="EMBL/GenBank/DDBJ databases">
        <authorList>
            <consortium name="Plant Systems Biology data submission"/>
        </authorList>
    </citation>
    <scope>NUCLEOTIDE SEQUENCE</scope>
    <source>
        <strain evidence="3">D6</strain>
    </source>
</reference>
<keyword evidence="4" id="KW-1185">Reference proteome</keyword>
<dbReference type="CDD" id="cd06262">
    <property type="entry name" value="metallo-hydrolase-like_MBL-fold"/>
    <property type="match status" value="1"/>
</dbReference>
<feature type="chain" id="PRO_5040278431" evidence="2">
    <location>
        <begin position="21"/>
        <end position="451"/>
    </location>
</feature>
<dbReference type="EMBL" id="CAICTM010000049">
    <property type="protein sequence ID" value="CAB9498948.1"/>
    <property type="molecule type" value="Genomic_DNA"/>
</dbReference>
<dbReference type="OrthoDB" id="43960at2759"/>
<dbReference type="AlphaFoldDB" id="A0A9N8D9M9"/>
<name>A0A9N8D9M9_9STRA</name>
<proteinExistence type="predicted"/>
<dbReference type="Proteomes" id="UP001153069">
    <property type="component" value="Unassembled WGS sequence"/>
</dbReference>
<sequence>MMSKTQKNLLFGFLSWGILAVCAFAPKSPSLFVGRHTNRIVPLLFSTLTPQDEAQQLPADDDGLTSGGVHIPSTGISVTDEMEMAEKDRFETELVPITGYTEVAAQIVTTSESRLSFEPVRYLVSLSPANSSAPAEESSSTEEDDDDDTTKMRTFALVDMPPYSPSLVAKIKVFMGGEQKNSRLAALLITSRDGIHYDDAPAVYRMRRADLEHWKQAFPGLEVVAYRMDIPRDCREFVTQVLDGYGPFALQEETTNCTFVETGRPLTYTSNLWDHDEAEDYLRGRKPIDEVKYNVTTSEADYTPEAIRAKEENKRILAVYTPGHTFGSVSYIFPETGFCCSGFTIPVEDTREEDNPYMGSAGPALDCRGYITTNRGGIQKQMQSARELVRAYSDRFHTVLASRADPLMLHGNDKERKLFLLDLLAQYEKIGKIYEELGITGGVDDDDEDDE</sequence>
<feature type="compositionally biased region" description="Acidic residues" evidence="1">
    <location>
        <begin position="139"/>
        <end position="148"/>
    </location>
</feature>
<gene>
    <name evidence="3" type="ORF">SEMRO_49_G028670.1</name>
</gene>
<evidence type="ECO:0000256" key="1">
    <source>
        <dbReference type="SAM" id="MobiDB-lite"/>
    </source>
</evidence>
<accession>A0A9N8D9M9</accession>
<feature type="signal peptide" evidence="2">
    <location>
        <begin position="1"/>
        <end position="20"/>
    </location>
</feature>
<feature type="region of interest" description="Disordered" evidence="1">
    <location>
        <begin position="128"/>
        <end position="149"/>
    </location>
</feature>
<keyword evidence="2" id="KW-0732">Signal</keyword>
<protein>
    <submittedName>
        <fullName evidence="3">Uncharacterized protein</fullName>
    </submittedName>
</protein>
<evidence type="ECO:0000313" key="3">
    <source>
        <dbReference type="EMBL" id="CAB9498948.1"/>
    </source>
</evidence>
<evidence type="ECO:0000256" key="2">
    <source>
        <dbReference type="SAM" id="SignalP"/>
    </source>
</evidence>
<dbReference type="SUPFAM" id="SSF56281">
    <property type="entry name" value="Metallo-hydrolase/oxidoreductase"/>
    <property type="match status" value="2"/>
</dbReference>
<evidence type="ECO:0000313" key="4">
    <source>
        <dbReference type="Proteomes" id="UP001153069"/>
    </source>
</evidence>
<dbReference type="InterPro" id="IPR036866">
    <property type="entry name" value="RibonucZ/Hydroxyglut_hydro"/>
</dbReference>
<organism evidence="3 4">
    <name type="scientific">Seminavis robusta</name>
    <dbReference type="NCBI Taxonomy" id="568900"/>
    <lineage>
        <taxon>Eukaryota</taxon>
        <taxon>Sar</taxon>
        <taxon>Stramenopiles</taxon>
        <taxon>Ochrophyta</taxon>
        <taxon>Bacillariophyta</taxon>
        <taxon>Bacillariophyceae</taxon>
        <taxon>Bacillariophycidae</taxon>
        <taxon>Naviculales</taxon>
        <taxon>Naviculaceae</taxon>
        <taxon>Seminavis</taxon>
    </lineage>
</organism>
<comment type="caution">
    <text evidence="3">The sequence shown here is derived from an EMBL/GenBank/DDBJ whole genome shotgun (WGS) entry which is preliminary data.</text>
</comment>